<dbReference type="SMART" id="SM00028">
    <property type="entry name" value="TPR"/>
    <property type="match status" value="2"/>
</dbReference>
<evidence type="ECO:0000313" key="2">
    <source>
        <dbReference type="EMBL" id="CAE4607293.1"/>
    </source>
</evidence>
<organism evidence="2">
    <name type="scientific">Ditylum brightwellii</name>
    <dbReference type="NCBI Taxonomy" id="49249"/>
    <lineage>
        <taxon>Eukaryota</taxon>
        <taxon>Sar</taxon>
        <taxon>Stramenopiles</taxon>
        <taxon>Ochrophyta</taxon>
        <taxon>Bacillariophyta</taxon>
        <taxon>Mediophyceae</taxon>
        <taxon>Lithodesmiophycidae</taxon>
        <taxon>Lithodesmiales</taxon>
        <taxon>Lithodesmiaceae</taxon>
        <taxon>Ditylum</taxon>
    </lineage>
</organism>
<name>A0A7S4RBS2_9STRA</name>
<proteinExistence type="predicted"/>
<dbReference type="Gene3D" id="3.40.50.12710">
    <property type="match status" value="1"/>
</dbReference>
<dbReference type="InterPro" id="IPR029063">
    <property type="entry name" value="SAM-dependent_MTases_sf"/>
</dbReference>
<sequence>MSTSEADSTNRISLNSFSSETVNAALNAVASGDNEQEKIARALVAATLQKQTDLDNFPPRGVAKSGGPRDYDLCTTDAPFLTSVSSHSTLTTESGKINPKEENSAAPQMEKTAHTRVRRTRLEGFVRCSESHLWTLMMNFYERKGVDSWSKGIVPHFITSNSFIGKAYAKVLRGFFSDITRESSTAPENMRLNKNEKLYIIELGAGSGKFSFFLLKALQEMKAVLDFPFENIVYVMTDFTGSYYKFWREHPALRPYIETGQLDFAIFDAVDGDTIQLVNSNVLISKVNPTKNPICAVANYLFDTLRNDIFQIEGGHLNEGLMAVGSSRASEPDPNDPEIISHLSNEYIYQPTTGDYYSKESVTEDCVHLERILEWYKDSFSDLDAALPGASILMPLGAIRAIRRLSDCAGGRAIIISGDKGNSNPELFRGLKDPHIALHGSFSMMVNYHAIGCYVTSRGGFSLYNTQDDSSLQVSCFVLLGENDVSDDSNVNLFLGNGFSSMDRERKCQFPVLCQAYHESINSFSPNDFFVMQGCLQEEGKPSLKSVVSLLKLSDWDSDVFFKYRNLIISQVPETTVKVRNDLCRGMPRVWDNYFMLDGSKDIAFEIGRFYYGVQRYSDALAYYEISTETVGQHHVTFHNMGLCHYYLRNKDNALFYFELSLEMNKSCEKALMWLDKVSKEIASVD</sequence>
<dbReference type="InterPro" id="IPR011990">
    <property type="entry name" value="TPR-like_helical_dom_sf"/>
</dbReference>
<protein>
    <submittedName>
        <fullName evidence="2">Uncharacterized protein</fullName>
    </submittedName>
</protein>
<reference evidence="2" key="1">
    <citation type="submission" date="2021-01" db="EMBL/GenBank/DDBJ databases">
        <authorList>
            <person name="Corre E."/>
            <person name="Pelletier E."/>
            <person name="Niang G."/>
            <person name="Scheremetjew M."/>
            <person name="Finn R."/>
            <person name="Kale V."/>
            <person name="Holt S."/>
            <person name="Cochrane G."/>
            <person name="Meng A."/>
            <person name="Brown T."/>
            <person name="Cohen L."/>
        </authorList>
    </citation>
    <scope>NUCLEOTIDE SEQUENCE</scope>
    <source>
        <strain evidence="2">GSO104</strain>
    </source>
</reference>
<dbReference type="InterPro" id="IPR019734">
    <property type="entry name" value="TPR_rpt"/>
</dbReference>
<dbReference type="InterPro" id="IPR038375">
    <property type="entry name" value="NDUFAF7_sf"/>
</dbReference>
<dbReference type="AlphaFoldDB" id="A0A7S4RBS2"/>
<evidence type="ECO:0000256" key="1">
    <source>
        <dbReference type="SAM" id="MobiDB-lite"/>
    </source>
</evidence>
<dbReference type="SUPFAM" id="SSF53335">
    <property type="entry name" value="S-adenosyl-L-methionine-dependent methyltransferases"/>
    <property type="match status" value="1"/>
</dbReference>
<accession>A0A7S4RBS2</accession>
<feature type="region of interest" description="Disordered" evidence="1">
    <location>
        <begin position="89"/>
        <end position="114"/>
    </location>
</feature>
<dbReference type="EMBL" id="HBNS01018780">
    <property type="protein sequence ID" value="CAE4607293.1"/>
    <property type="molecule type" value="Transcribed_RNA"/>
</dbReference>
<dbReference type="SUPFAM" id="SSF48452">
    <property type="entry name" value="TPR-like"/>
    <property type="match status" value="1"/>
</dbReference>
<gene>
    <name evidence="2" type="ORF">DBRI00130_LOCUS14963</name>
</gene>
<dbReference type="Gene3D" id="1.25.40.10">
    <property type="entry name" value="Tetratricopeptide repeat domain"/>
    <property type="match status" value="1"/>
</dbReference>